<dbReference type="InterPro" id="IPR020846">
    <property type="entry name" value="MFS_dom"/>
</dbReference>
<keyword evidence="4 6" id="KW-0472">Membrane</keyword>
<comment type="subcellular location">
    <subcellularLocation>
        <location evidence="1">Membrane</location>
        <topology evidence="1">Multi-pass membrane protein</topology>
    </subcellularLocation>
</comment>
<reference evidence="9" key="1">
    <citation type="submission" date="2025-08" db="UniProtKB">
        <authorList>
            <consortium name="RefSeq"/>
        </authorList>
    </citation>
    <scope>IDENTIFICATION</scope>
    <source>
        <tissue evidence="9">Blood</tissue>
    </source>
</reference>
<dbReference type="InterPro" id="IPR005828">
    <property type="entry name" value="MFS_sugar_transport-like"/>
</dbReference>
<proteinExistence type="predicted"/>
<evidence type="ECO:0000256" key="3">
    <source>
        <dbReference type="ARBA" id="ARBA00022989"/>
    </source>
</evidence>
<name>A0ABM4G105_9AVES</name>
<dbReference type="Pfam" id="PF00083">
    <property type="entry name" value="Sugar_tr"/>
    <property type="match status" value="1"/>
</dbReference>
<evidence type="ECO:0000256" key="2">
    <source>
        <dbReference type="ARBA" id="ARBA00022692"/>
    </source>
</evidence>
<keyword evidence="3 6" id="KW-1133">Transmembrane helix</keyword>
<feature type="transmembrane region" description="Helical" evidence="6">
    <location>
        <begin position="339"/>
        <end position="357"/>
    </location>
</feature>
<feature type="transmembrane region" description="Helical" evidence="6">
    <location>
        <begin position="397"/>
        <end position="416"/>
    </location>
</feature>
<feature type="transmembrane region" description="Helical" evidence="6">
    <location>
        <begin position="140"/>
        <end position="157"/>
    </location>
</feature>
<evidence type="ECO:0000256" key="6">
    <source>
        <dbReference type="SAM" id="Phobius"/>
    </source>
</evidence>
<evidence type="ECO:0000256" key="5">
    <source>
        <dbReference type="SAM" id="MobiDB-lite"/>
    </source>
</evidence>
<protein>
    <submittedName>
        <fullName evidence="9">Solute carrier family 22 member 6-B-like</fullName>
    </submittedName>
</protein>
<dbReference type="GeneID" id="136995067"/>
<evidence type="ECO:0000313" key="9">
    <source>
        <dbReference type="RefSeq" id="XP_067170870.1"/>
    </source>
</evidence>
<feature type="transmembrane region" description="Helical" evidence="6">
    <location>
        <begin position="369"/>
        <end position="390"/>
    </location>
</feature>
<dbReference type="Gene3D" id="1.20.1250.20">
    <property type="entry name" value="MFS general substrate transporter like domains"/>
    <property type="match status" value="1"/>
</dbReference>
<feature type="domain" description="Major facilitator superfamily (MFS) profile" evidence="7">
    <location>
        <begin position="27"/>
        <end position="510"/>
    </location>
</feature>
<evidence type="ECO:0000256" key="4">
    <source>
        <dbReference type="ARBA" id="ARBA00023136"/>
    </source>
</evidence>
<sequence length="550" mass="59264">MTFAELLTRLGGMGRFQVTYVAALALPLLMLASHNLLQNFTAGVPEHRCRPRPGADNGTAGLPPLRVTSPADGRCRRYVEPQWHLLEANGTVAARNGSEEAPTEPCRDGWTYQEGVFAHTIVTEWDLVCESKTLRQAAQSIYMAGILLGSCLFGILSDKFGRRALLIWCYLQLGVTGTCTALAPSFAIYCLCRCLAGLAMSGVSLNSASLCMEWIPTELRAIVGTANGYCYTLGQFVLAAAAFGLPRWRWLQLAVSLPFYLFFLYSWFFVESARWQVISGRPDLALEGLRKVARVNGRKEEGDKLDVEALQALVGREQRPSGAARSLGALIRTRGMRTVSCGVAFIWFSTSFAYYGLAMDLQHFGVDVYLTQVAFGAVDIPAKLASALAITGVGRRAAQAGALGLAGLCILANIFVPQELRILRMVFAVVGKGSLAASFNCAYIFSGELFPTVIRQTGMGLGGTMARVGSMVAPLVRMTGDAFPALPLVIYGAAPVVSAVATCFLPETRNMPLPETVEDVERRAGHLEDEEPQVTVPLAPTKADAGKDGV</sequence>
<accession>A0ABM4G105</accession>
<evidence type="ECO:0000256" key="1">
    <source>
        <dbReference type="ARBA" id="ARBA00004141"/>
    </source>
</evidence>
<dbReference type="InterPro" id="IPR036259">
    <property type="entry name" value="MFS_trans_sf"/>
</dbReference>
<evidence type="ECO:0000259" key="7">
    <source>
        <dbReference type="PROSITE" id="PS50850"/>
    </source>
</evidence>
<feature type="transmembrane region" description="Helical" evidence="6">
    <location>
        <begin position="228"/>
        <end position="245"/>
    </location>
</feature>
<feature type="transmembrane region" description="Helical" evidence="6">
    <location>
        <begin position="251"/>
        <end position="270"/>
    </location>
</feature>
<feature type="region of interest" description="Disordered" evidence="5">
    <location>
        <begin position="524"/>
        <end position="550"/>
    </location>
</feature>
<keyword evidence="2 6" id="KW-0812">Transmembrane</keyword>
<gene>
    <name evidence="9" type="primary">LOC136995067</name>
</gene>
<dbReference type="SUPFAM" id="SSF103473">
    <property type="entry name" value="MFS general substrate transporter"/>
    <property type="match status" value="1"/>
</dbReference>
<dbReference type="PANTHER" id="PTHR24064">
    <property type="entry name" value="SOLUTE CARRIER FAMILY 22 MEMBER"/>
    <property type="match status" value="1"/>
</dbReference>
<feature type="transmembrane region" description="Helical" evidence="6">
    <location>
        <begin position="18"/>
        <end position="37"/>
    </location>
</feature>
<dbReference type="PROSITE" id="PS50850">
    <property type="entry name" value="MFS"/>
    <property type="match status" value="1"/>
</dbReference>
<keyword evidence="8" id="KW-1185">Reference proteome</keyword>
<evidence type="ECO:0000313" key="8">
    <source>
        <dbReference type="Proteomes" id="UP001652627"/>
    </source>
</evidence>
<dbReference type="Proteomes" id="UP001652627">
    <property type="component" value="Chromosome 37"/>
</dbReference>
<dbReference type="RefSeq" id="XP_067170870.1">
    <property type="nucleotide sequence ID" value="XM_067314769.1"/>
</dbReference>
<organism evidence="8 9">
    <name type="scientific">Apteryx mantelli</name>
    <name type="common">North Island brown kiwi</name>
    <dbReference type="NCBI Taxonomy" id="2696672"/>
    <lineage>
        <taxon>Eukaryota</taxon>
        <taxon>Metazoa</taxon>
        <taxon>Chordata</taxon>
        <taxon>Craniata</taxon>
        <taxon>Vertebrata</taxon>
        <taxon>Euteleostomi</taxon>
        <taxon>Archelosauria</taxon>
        <taxon>Archosauria</taxon>
        <taxon>Dinosauria</taxon>
        <taxon>Saurischia</taxon>
        <taxon>Theropoda</taxon>
        <taxon>Coelurosauria</taxon>
        <taxon>Aves</taxon>
        <taxon>Palaeognathae</taxon>
        <taxon>Apterygiformes</taxon>
        <taxon>Apterygidae</taxon>
        <taxon>Apteryx</taxon>
    </lineage>
</organism>
<feature type="transmembrane region" description="Helical" evidence="6">
    <location>
        <begin position="164"/>
        <end position="189"/>
    </location>
</feature>